<evidence type="ECO:0000313" key="2">
    <source>
        <dbReference type="Proteomes" id="UP000229434"/>
    </source>
</evidence>
<name>A0A2N9Y131_9NEIS</name>
<dbReference type="AlphaFoldDB" id="A0A2N9Y131"/>
<reference evidence="1 2" key="1">
    <citation type="journal article" date="2017" name="MBio">
        <title>Type VI secretion-mediated competition in the bee gut microbiome.</title>
        <authorList>
            <person name="Steele M.I."/>
            <person name="Kwong W.K."/>
            <person name="Powell J.E."/>
            <person name="Whiteley M."/>
            <person name="Moran N.A."/>
        </authorList>
    </citation>
    <scope>NUCLEOTIDE SEQUENCE [LARGE SCALE GENOMIC DNA]</scope>
    <source>
        <strain evidence="1 2">Nev3CBA3</strain>
    </source>
</reference>
<accession>A0A2N9Y131</accession>
<gene>
    <name evidence="1" type="ORF">BHC49_00930</name>
</gene>
<evidence type="ECO:0000313" key="1">
    <source>
        <dbReference type="EMBL" id="PIT58737.1"/>
    </source>
</evidence>
<dbReference type="Proteomes" id="UP000229434">
    <property type="component" value="Unassembled WGS sequence"/>
</dbReference>
<sequence length="87" mass="10223">MQLPAFELMLKINKDKAIKFLKKWYLSLDLSDHAKDPVSDLDIILCDVKEILGENEFNKLLNCEEFLPKNKKNKRVKEAIRFALEDD</sequence>
<comment type="caution">
    <text evidence="1">The sequence shown here is derived from an EMBL/GenBank/DDBJ whole genome shotgun (WGS) entry which is preliminary data.</text>
</comment>
<dbReference type="EMBL" id="MEIS01000048">
    <property type="protein sequence ID" value="PIT58737.1"/>
    <property type="molecule type" value="Genomic_DNA"/>
</dbReference>
<proteinExistence type="predicted"/>
<protein>
    <submittedName>
        <fullName evidence="1">Uncharacterized protein</fullName>
    </submittedName>
</protein>
<organism evidence="1 2">
    <name type="scientific">Snodgrassella alvi</name>
    <dbReference type="NCBI Taxonomy" id="1196083"/>
    <lineage>
        <taxon>Bacteria</taxon>
        <taxon>Pseudomonadati</taxon>
        <taxon>Pseudomonadota</taxon>
        <taxon>Betaproteobacteria</taxon>
        <taxon>Neisseriales</taxon>
        <taxon>Neisseriaceae</taxon>
        <taxon>Snodgrassella</taxon>
    </lineage>
</organism>